<dbReference type="Pfam" id="PF01636">
    <property type="entry name" value="APH"/>
    <property type="match status" value="1"/>
</dbReference>
<sequence>MQGIYKTRLSEKQLRDTAMATFGRPLLAFEEMTDGWANSAFKLELDDGRKAVLKARPSSELRFMRCEIDLMKTDVEAMGRFADTAGVPVPRIYVYDTSRERLPVDYFVMEFVEGKPLNRIRDELDEETRASIHRQLGQINRRINEVQGSGFGFYSGKLERSWPEAFYGMIAGVLADGRDAGVELPMAYPELEKRIGDSLALLEEIGEPKLLHWDLWDGNVFVKDGQVTGIVDFERAIWGDPLMEFYFSHFHNSEAFRQGYGIAIPDPAQIARRKLYDLYLDLILYVECAYRQYDDRNHVRWAHDNLVRSIERFSAEQRRPGLPESPSIQ</sequence>
<dbReference type="RefSeq" id="WP_378092940.1">
    <property type="nucleotide sequence ID" value="NZ_JBHSEP010000002.1"/>
</dbReference>
<organism evidence="2 3">
    <name type="scientific">Cohnella hongkongensis</name>
    <dbReference type="NCBI Taxonomy" id="178337"/>
    <lineage>
        <taxon>Bacteria</taxon>
        <taxon>Bacillati</taxon>
        <taxon>Bacillota</taxon>
        <taxon>Bacilli</taxon>
        <taxon>Bacillales</taxon>
        <taxon>Paenibacillaceae</taxon>
        <taxon>Cohnella</taxon>
    </lineage>
</organism>
<reference evidence="3" key="1">
    <citation type="journal article" date="2019" name="Int. J. Syst. Evol. Microbiol.">
        <title>The Global Catalogue of Microorganisms (GCM) 10K type strain sequencing project: providing services to taxonomists for standard genome sequencing and annotation.</title>
        <authorList>
            <consortium name="The Broad Institute Genomics Platform"/>
            <consortium name="The Broad Institute Genome Sequencing Center for Infectious Disease"/>
            <person name="Wu L."/>
            <person name="Ma J."/>
        </authorList>
    </citation>
    <scope>NUCLEOTIDE SEQUENCE [LARGE SCALE GENOMIC DNA]</scope>
    <source>
        <strain evidence="3">CCUG 49571</strain>
    </source>
</reference>
<keyword evidence="3" id="KW-1185">Reference proteome</keyword>
<dbReference type="SUPFAM" id="SSF56112">
    <property type="entry name" value="Protein kinase-like (PK-like)"/>
    <property type="match status" value="1"/>
</dbReference>
<dbReference type="Gene3D" id="3.90.1200.10">
    <property type="match status" value="1"/>
</dbReference>
<comment type="caution">
    <text evidence="2">The sequence shown here is derived from an EMBL/GenBank/DDBJ whole genome shotgun (WGS) entry which is preliminary data.</text>
</comment>
<dbReference type="InterPro" id="IPR002575">
    <property type="entry name" value="Aminoglycoside_PTrfase"/>
</dbReference>
<evidence type="ECO:0000259" key="1">
    <source>
        <dbReference type="Pfam" id="PF01636"/>
    </source>
</evidence>
<feature type="domain" description="Aminoglycoside phosphotransferase" evidence="1">
    <location>
        <begin position="31"/>
        <end position="264"/>
    </location>
</feature>
<accession>A0ABV9F6K7</accession>
<dbReference type="EMBL" id="JBHSEP010000002">
    <property type="protein sequence ID" value="MFC4597588.1"/>
    <property type="molecule type" value="Genomic_DNA"/>
</dbReference>
<evidence type="ECO:0000313" key="2">
    <source>
        <dbReference type="EMBL" id="MFC4597588.1"/>
    </source>
</evidence>
<dbReference type="PANTHER" id="PTHR21310">
    <property type="entry name" value="AMINOGLYCOSIDE PHOSPHOTRANSFERASE-RELATED-RELATED"/>
    <property type="match status" value="1"/>
</dbReference>
<dbReference type="Gene3D" id="3.30.200.20">
    <property type="entry name" value="Phosphorylase Kinase, domain 1"/>
    <property type="match status" value="1"/>
</dbReference>
<gene>
    <name evidence="2" type="ORF">ACFO3S_05010</name>
</gene>
<protein>
    <submittedName>
        <fullName evidence="2">Phosphotransferase family protein</fullName>
    </submittedName>
</protein>
<name>A0ABV9F6K7_9BACL</name>
<proteinExistence type="predicted"/>
<dbReference type="InterPro" id="IPR051678">
    <property type="entry name" value="AGP_Transferase"/>
</dbReference>
<dbReference type="Proteomes" id="UP001596028">
    <property type="component" value="Unassembled WGS sequence"/>
</dbReference>
<evidence type="ECO:0000313" key="3">
    <source>
        <dbReference type="Proteomes" id="UP001596028"/>
    </source>
</evidence>
<dbReference type="PANTHER" id="PTHR21310:SF15">
    <property type="entry name" value="AMINOGLYCOSIDE PHOSPHOTRANSFERASE DOMAIN-CONTAINING PROTEIN"/>
    <property type="match status" value="1"/>
</dbReference>
<dbReference type="InterPro" id="IPR011009">
    <property type="entry name" value="Kinase-like_dom_sf"/>
</dbReference>